<evidence type="ECO:0000313" key="3">
    <source>
        <dbReference type="EMBL" id="CAI0399114.1"/>
    </source>
</evidence>
<accession>A0AAV0IQN4</accession>
<organism evidence="3 4">
    <name type="scientific">Linum tenue</name>
    <dbReference type="NCBI Taxonomy" id="586396"/>
    <lineage>
        <taxon>Eukaryota</taxon>
        <taxon>Viridiplantae</taxon>
        <taxon>Streptophyta</taxon>
        <taxon>Embryophyta</taxon>
        <taxon>Tracheophyta</taxon>
        <taxon>Spermatophyta</taxon>
        <taxon>Magnoliopsida</taxon>
        <taxon>eudicotyledons</taxon>
        <taxon>Gunneridae</taxon>
        <taxon>Pentapetalae</taxon>
        <taxon>rosids</taxon>
        <taxon>fabids</taxon>
        <taxon>Malpighiales</taxon>
        <taxon>Linaceae</taxon>
        <taxon>Linum</taxon>
    </lineage>
</organism>
<evidence type="ECO:0000313" key="4">
    <source>
        <dbReference type="Proteomes" id="UP001154282"/>
    </source>
</evidence>
<evidence type="ECO:0000259" key="2">
    <source>
        <dbReference type="Pfam" id="PF14111"/>
    </source>
</evidence>
<name>A0AAV0IQN4_9ROSI</name>
<dbReference type="PANTHER" id="PTHR31286:SF99">
    <property type="entry name" value="DUF4283 DOMAIN-CONTAINING PROTEIN"/>
    <property type="match status" value="1"/>
</dbReference>
<feature type="region of interest" description="Disordered" evidence="1">
    <location>
        <begin position="243"/>
        <end position="269"/>
    </location>
</feature>
<evidence type="ECO:0000256" key="1">
    <source>
        <dbReference type="SAM" id="MobiDB-lite"/>
    </source>
</evidence>
<feature type="region of interest" description="Disordered" evidence="1">
    <location>
        <begin position="289"/>
        <end position="372"/>
    </location>
</feature>
<dbReference type="InterPro" id="IPR025558">
    <property type="entry name" value="DUF4283"/>
</dbReference>
<sequence length="421" mass="47901">MEEDDDPRCPSILYTAAEKIRWRREWRSALVVKGLGRRVHFLPLSRRLNYLWARHGEIQITDIKNGCFLVRFKNRLDYELASSGGPWLLGDTYLTVHRWFKGFNPWTTIIKSTIVWVQLPELPVEFVNKEAVLRIAERIGKPVRVDRATELGARAQFARVCVEIDLTKPLLSQYKIEGIKYLIQYEGLENICGECGTYGKSTEECECRREQPEFNAEETDMVPEMQEHDPTNGQVFGEWMTVKRKERRPNQRGVKMGQKPGNVTYNRFNVLHGGGTEELEATGSMHNEQMADDCDTNHPEKEERLRDDGMGKKRKNTKNKDSQKKGVEQRKKEGEVTKKTSKEQVKVLQRDNGPKKTVGNKEAGGGKPKENLKEISMVQTMSVGGGYNNQGPGSGKMVDKRAEQVMNVQKGAGNPSPPGHK</sequence>
<feature type="domain" description="DUF4283" evidence="2">
    <location>
        <begin position="25"/>
        <end position="106"/>
    </location>
</feature>
<proteinExistence type="predicted"/>
<dbReference type="InterPro" id="IPR040256">
    <property type="entry name" value="At4g02000-like"/>
</dbReference>
<dbReference type="AlphaFoldDB" id="A0AAV0IQN4"/>
<dbReference type="PANTHER" id="PTHR31286">
    <property type="entry name" value="GLYCINE-RICH CELL WALL STRUCTURAL PROTEIN 1.8-LIKE"/>
    <property type="match status" value="1"/>
</dbReference>
<dbReference type="Proteomes" id="UP001154282">
    <property type="component" value="Unassembled WGS sequence"/>
</dbReference>
<feature type="compositionally biased region" description="Basic and acidic residues" evidence="1">
    <location>
        <begin position="295"/>
        <end position="311"/>
    </location>
</feature>
<keyword evidence="4" id="KW-1185">Reference proteome</keyword>
<comment type="caution">
    <text evidence="3">The sequence shown here is derived from an EMBL/GenBank/DDBJ whole genome shotgun (WGS) entry which is preliminary data.</text>
</comment>
<dbReference type="Pfam" id="PF14111">
    <property type="entry name" value="DUF4283"/>
    <property type="match status" value="1"/>
</dbReference>
<protein>
    <recommendedName>
        <fullName evidence="2">DUF4283 domain-containing protein</fullName>
    </recommendedName>
</protein>
<reference evidence="3" key="1">
    <citation type="submission" date="2022-08" db="EMBL/GenBank/DDBJ databases">
        <authorList>
            <person name="Gutierrez-Valencia J."/>
        </authorList>
    </citation>
    <scope>NUCLEOTIDE SEQUENCE</scope>
</reference>
<feature type="compositionally biased region" description="Basic and acidic residues" evidence="1">
    <location>
        <begin position="318"/>
        <end position="354"/>
    </location>
</feature>
<dbReference type="EMBL" id="CAMGYJ010000004">
    <property type="protein sequence ID" value="CAI0399114.1"/>
    <property type="molecule type" value="Genomic_DNA"/>
</dbReference>
<gene>
    <name evidence="3" type="ORF">LITE_LOCUS10176</name>
</gene>